<dbReference type="OrthoDB" id="2261617at2759"/>
<sequence length="291" mass="33860">MLHVQESFINSNLLMTPPMTVIVQPQPSSSSRSSKVIEQLSNKYELIQKDLATTRAQLDIIRQTKLKHEKDTLNYTSSNKVYRNRIKEIMQVLESKQKALEGTKGSSSQLELKVKQLKDEALASRRQLEDLRRREQVLEHDRDVAVKEKNQIKYKQHVLQDSIDQLRVRCDREVALLQKDQSILIDQARYITERNEYMIELISLKLKQRRQHIEHLALMKRQLRSNTEAFVQDVRNHLQSLKTEIDESALHTKDCTLAAIQCRGEVNGLVTKIKTIAAEITASEEQLQQQR</sequence>
<accession>A0A0C9MJ17</accession>
<evidence type="ECO:0000313" key="2">
    <source>
        <dbReference type="EMBL" id="GAN01888.1"/>
    </source>
</evidence>
<proteinExistence type="predicted"/>
<reference evidence="2" key="1">
    <citation type="submission" date="2014-09" db="EMBL/GenBank/DDBJ databases">
        <title>Draft genome sequence of an oleaginous Mucoromycotina fungus Mucor ambiguus NBRC6742.</title>
        <authorList>
            <person name="Takeda I."/>
            <person name="Yamane N."/>
            <person name="Morita T."/>
            <person name="Tamano K."/>
            <person name="Machida M."/>
            <person name="Baker S."/>
            <person name="Koike H."/>
        </authorList>
    </citation>
    <scope>NUCLEOTIDE SEQUENCE</scope>
    <source>
        <strain evidence="2">NBRC 6742</strain>
    </source>
</reference>
<evidence type="ECO:0000256" key="1">
    <source>
        <dbReference type="SAM" id="Coils"/>
    </source>
</evidence>
<dbReference type="Proteomes" id="UP000053815">
    <property type="component" value="Unassembled WGS sequence"/>
</dbReference>
<keyword evidence="1" id="KW-0175">Coiled coil</keyword>
<dbReference type="AlphaFoldDB" id="A0A0C9MJ17"/>
<protein>
    <submittedName>
        <fullName evidence="2">Uncharacterized protein</fullName>
    </submittedName>
</protein>
<keyword evidence="3" id="KW-1185">Reference proteome</keyword>
<dbReference type="EMBL" id="DF836302">
    <property type="protein sequence ID" value="GAN01888.1"/>
    <property type="molecule type" value="Genomic_DNA"/>
</dbReference>
<name>A0A0C9MJ17_9FUNG</name>
<feature type="coiled-coil region" evidence="1">
    <location>
        <begin position="100"/>
        <end position="148"/>
    </location>
</feature>
<evidence type="ECO:0000313" key="3">
    <source>
        <dbReference type="Proteomes" id="UP000053815"/>
    </source>
</evidence>
<organism evidence="2">
    <name type="scientific">Mucor ambiguus</name>
    <dbReference type="NCBI Taxonomy" id="91626"/>
    <lineage>
        <taxon>Eukaryota</taxon>
        <taxon>Fungi</taxon>
        <taxon>Fungi incertae sedis</taxon>
        <taxon>Mucoromycota</taxon>
        <taxon>Mucoromycotina</taxon>
        <taxon>Mucoromycetes</taxon>
        <taxon>Mucorales</taxon>
        <taxon>Mucorineae</taxon>
        <taxon>Mucoraceae</taxon>
        <taxon>Mucor</taxon>
    </lineage>
</organism>
<gene>
    <name evidence="2" type="ORF">MAM1_0013c01323</name>
</gene>